<dbReference type="PANTHER" id="PTHR43690">
    <property type="entry name" value="NARDILYSIN"/>
    <property type="match status" value="1"/>
</dbReference>
<keyword evidence="4" id="KW-1185">Reference proteome</keyword>
<feature type="domain" description="Peptidase M16 middle/third" evidence="2">
    <location>
        <begin position="73"/>
        <end position="149"/>
    </location>
</feature>
<reference evidence="4" key="1">
    <citation type="submission" date="2024-07" db="EMBL/GenBank/DDBJ databases">
        <title>Two chromosome-level genome assemblies of Korean endemic species Abeliophyllum distichum and Forsythia ovata (Oleaceae).</title>
        <authorList>
            <person name="Jang H."/>
        </authorList>
    </citation>
    <scope>NUCLEOTIDE SEQUENCE [LARGE SCALE GENOMIC DNA]</scope>
</reference>
<evidence type="ECO:0000313" key="4">
    <source>
        <dbReference type="Proteomes" id="UP001604277"/>
    </source>
</evidence>
<name>A0ABD1RNV4_9LAMI</name>
<dbReference type="Gene3D" id="3.30.830.10">
    <property type="entry name" value="Metalloenzyme, LuxS/M16 peptidase-like"/>
    <property type="match status" value="1"/>
</dbReference>
<organism evidence="3 4">
    <name type="scientific">Forsythia ovata</name>
    <dbReference type="NCBI Taxonomy" id="205694"/>
    <lineage>
        <taxon>Eukaryota</taxon>
        <taxon>Viridiplantae</taxon>
        <taxon>Streptophyta</taxon>
        <taxon>Embryophyta</taxon>
        <taxon>Tracheophyta</taxon>
        <taxon>Spermatophyta</taxon>
        <taxon>Magnoliopsida</taxon>
        <taxon>eudicotyledons</taxon>
        <taxon>Gunneridae</taxon>
        <taxon>Pentapetalae</taxon>
        <taxon>asterids</taxon>
        <taxon>lamiids</taxon>
        <taxon>Lamiales</taxon>
        <taxon>Oleaceae</taxon>
        <taxon>Forsythieae</taxon>
        <taxon>Forsythia</taxon>
    </lineage>
</organism>
<proteinExistence type="predicted"/>
<dbReference type="PANTHER" id="PTHR43690:SF18">
    <property type="entry name" value="INSULIN-DEGRADING ENZYME-RELATED"/>
    <property type="match status" value="1"/>
</dbReference>
<evidence type="ECO:0000256" key="1">
    <source>
        <dbReference type="ARBA" id="ARBA00022723"/>
    </source>
</evidence>
<sequence length="233" mass="27087">MISLGYDYHWADQFNRFDQKGGGNRRDLERMDYPGFIKQFYPPKDWLVGSSLPSKFTLCIIETALKELTPYNQWMERAFNEHLHVPAPNMFIPTDLSLKNVSEQITLPQLLIKSPYSRLWYKPDTAFPTPKAYVKIDFNCPFTGSSPESELYDAQVAGLYYGVNNTDYGFQLFFFLYIISFLLGHCTWIQSQIDDLKTLIERIASFEVKPDRETFGKLTFEFDDMISNLGRAS</sequence>
<accession>A0ABD1RNV4</accession>
<protein>
    <submittedName>
        <fullName evidence="3">Zinc-metallopeptidase</fullName>
    </submittedName>
</protein>
<dbReference type="Proteomes" id="UP001604277">
    <property type="component" value="Unassembled WGS sequence"/>
</dbReference>
<dbReference type="EMBL" id="JBFOLJ010000012">
    <property type="protein sequence ID" value="KAL2488754.1"/>
    <property type="molecule type" value="Genomic_DNA"/>
</dbReference>
<dbReference type="InterPro" id="IPR011249">
    <property type="entry name" value="Metalloenz_LuxS/M16"/>
</dbReference>
<keyword evidence="1" id="KW-0479">Metal-binding</keyword>
<evidence type="ECO:0000259" key="2">
    <source>
        <dbReference type="Pfam" id="PF16187"/>
    </source>
</evidence>
<dbReference type="InterPro" id="IPR032632">
    <property type="entry name" value="Peptidase_M16_M"/>
</dbReference>
<dbReference type="InterPro" id="IPR050626">
    <property type="entry name" value="Peptidase_M16"/>
</dbReference>
<comment type="caution">
    <text evidence="3">The sequence shown here is derived from an EMBL/GenBank/DDBJ whole genome shotgun (WGS) entry which is preliminary data.</text>
</comment>
<dbReference type="Pfam" id="PF16187">
    <property type="entry name" value="Peptidase_M16_M"/>
    <property type="match status" value="1"/>
</dbReference>
<evidence type="ECO:0000313" key="3">
    <source>
        <dbReference type="EMBL" id="KAL2488754.1"/>
    </source>
</evidence>
<dbReference type="SUPFAM" id="SSF63411">
    <property type="entry name" value="LuxS/MPP-like metallohydrolase"/>
    <property type="match status" value="1"/>
</dbReference>
<dbReference type="GO" id="GO:0046872">
    <property type="term" value="F:metal ion binding"/>
    <property type="evidence" value="ECO:0007669"/>
    <property type="project" value="UniProtKB-KW"/>
</dbReference>
<gene>
    <name evidence="3" type="ORF">Fot_42046</name>
</gene>
<dbReference type="AlphaFoldDB" id="A0ABD1RNV4"/>